<evidence type="ECO:0000313" key="2">
    <source>
        <dbReference type="Proteomes" id="UP000790377"/>
    </source>
</evidence>
<name>A0ACB8A725_9AGAM</name>
<sequence length="92" mass="10065">MPPSVRWQAMSSVRKEHNMTSGRYYHLAQTPTCVAISSPATLPSPSLTLNEFTIIACTIDAYSRVTLSERSQNQSEREAGQVTFSMLASAAV</sequence>
<proteinExistence type="predicted"/>
<dbReference type="EMBL" id="MU267793">
    <property type="protein sequence ID" value="KAH7908869.1"/>
    <property type="molecule type" value="Genomic_DNA"/>
</dbReference>
<reference evidence="1" key="1">
    <citation type="journal article" date="2021" name="New Phytol.">
        <title>Evolutionary innovations through gain and loss of genes in the ectomycorrhizal Boletales.</title>
        <authorList>
            <person name="Wu G."/>
            <person name="Miyauchi S."/>
            <person name="Morin E."/>
            <person name="Kuo A."/>
            <person name="Drula E."/>
            <person name="Varga T."/>
            <person name="Kohler A."/>
            <person name="Feng B."/>
            <person name="Cao Y."/>
            <person name="Lipzen A."/>
            <person name="Daum C."/>
            <person name="Hundley H."/>
            <person name="Pangilinan J."/>
            <person name="Johnson J."/>
            <person name="Barry K."/>
            <person name="LaButti K."/>
            <person name="Ng V."/>
            <person name="Ahrendt S."/>
            <person name="Min B."/>
            <person name="Choi I.G."/>
            <person name="Park H."/>
            <person name="Plett J.M."/>
            <person name="Magnuson J."/>
            <person name="Spatafora J.W."/>
            <person name="Nagy L.G."/>
            <person name="Henrissat B."/>
            <person name="Grigoriev I.V."/>
            <person name="Yang Z.L."/>
            <person name="Xu J."/>
            <person name="Martin F.M."/>
        </authorList>
    </citation>
    <scope>NUCLEOTIDE SEQUENCE</scope>
    <source>
        <strain evidence="1">ATCC 28755</strain>
    </source>
</reference>
<dbReference type="Proteomes" id="UP000790377">
    <property type="component" value="Unassembled WGS sequence"/>
</dbReference>
<evidence type="ECO:0000313" key="1">
    <source>
        <dbReference type="EMBL" id="KAH7908869.1"/>
    </source>
</evidence>
<organism evidence="1 2">
    <name type="scientific">Hygrophoropsis aurantiaca</name>
    <dbReference type="NCBI Taxonomy" id="72124"/>
    <lineage>
        <taxon>Eukaryota</taxon>
        <taxon>Fungi</taxon>
        <taxon>Dikarya</taxon>
        <taxon>Basidiomycota</taxon>
        <taxon>Agaricomycotina</taxon>
        <taxon>Agaricomycetes</taxon>
        <taxon>Agaricomycetidae</taxon>
        <taxon>Boletales</taxon>
        <taxon>Coniophorineae</taxon>
        <taxon>Hygrophoropsidaceae</taxon>
        <taxon>Hygrophoropsis</taxon>
    </lineage>
</organism>
<keyword evidence="2" id="KW-1185">Reference proteome</keyword>
<gene>
    <name evidence="1" type="ORF">BJ138DRAFT_1115472</name>
</gene>
<protein>
    <submittedName>
        <fullName evidence="1">Uncharacterized protein</fullName>
    </submittedName>
</protein>
<comment type="caution">
    <text evidence="1">The sequence shown here is derived from an EMBL/GenBank/DDBJ whole genome shotgun (WGS) entry which is preliminary data.</text>
</comment>
<accession>A0ACB8A725</accession>